<dbReference type="UniPathway" id="UPA00193"/>
<gene>
    <name evidence="5" type="ORF">MtrunA17_Chr1g0186271</name>
</gene>
<dbReference type="GO" id="GO:0032259">
    <property type="term" value="P:methylation"/>
    <property type="evidence" value="ECO:0007669"/>
    <property type="project" value="UniProtKB-KW"/>
</dbReference>
<dbReference type="InterPro" id="IPR049943">
    <property type="entry name" value="Ser_HO-MeTrfase-like"/>
</dbReference>
<dbReference type="Gene3D" id="3.40.640.10">
    <property type="entry name" value="Type I PLP-dependent aspartate aminotransferase-like (Major domain)"/>
    <property type="match status" value="1"/>
</dbReference>
<dbReference type="SUPFAM" id="SSF53383">
    <property type="entry name" value="PLP-dependent transferases"/>
    <property type="match status" value="1"/>
</dbReference>
<reference evidence="6" key="1">
    <citation type="journal article" date="2018" name="Nat. Plants">
        <title>Whole-genome landscape of Medicago truncatula symbiotic genes.</title>
        <authorList>
            <person name="Pecrix Y."/>
            <person name="Staton S.E."/>
            <person name="Sallet E."/>
            <person name="Lelandais-Briere C."/>
            <person name="Moreau S."/>
            <person name="Carrere S."/>
            <person name="Blein T."/>
            <person name="Jardinaud M.F."/>
            <person name="Latrasse D."/>
            <person name="Zouine M."/>
            <person name="Zahm M."/>
            <person name="Kreplak J."/>
            <person name="Mayjonade B."/>
            <person name="Satge C."/>
            <person name="Perez M."/>
            <person name="Cauet S."/>
            <person name="Marande W."/>
            <person name="Chantry-Darmon C."/>
            <person name="Lopez-Roques C."/>
            <person name="Bouchez O."/>
            <person name="Berard A."/>
            <person name="Debelle F."/>
            <person name="Munos S."/>
            <person name="Bendahmane A."/>
            <person name="Berges H."/>
            <person name="Niebel A."/>
            <person name="Buitink J."/>
            <person name="Frugier F."/>
            <person name="Benhamed M."/>
            <person name="Crespi M."/>
            <person name="Gouzy J."/>
            <person name="Gamas P."/>
        </authorList>
    </citation>
    <scope>NUCLEOTIDE SEQUENCE [LARGE SCALE GENOMIC DNA]</scope>
    <source>
        <strain evidence="6">cv. Jemalong A17</strain>
    </source>
</reference>
<sequence>MSVIICYQYLNLTHKGHLSHNFASQYFEIMPYRLDESTDLIGLEKTAAEFRPKLIVASVYPPDVNYSRIRKIADEVGAFFMMDMTHILGFVAESVLADPFEFCDIVATATLKVCVIVAFQHWLKLGVNHFRPITFIHTIVQVVANCIALANRLVEHGYKLVSGGNDNHMVLVDLGQFGIDGALVKKILNMAFINGNKNLVSGDKNALVSNGISIGTKAMTTRGFNEKEFELFADLIHEGVLLSFEAKSLVLGSMDQDFMNVFISPEFSLGDKVSDLRRKVQALAPSSGSKMFGYGLRFYEFCDIA</sequence>
<evidence type="ECO:0000259" key="4">
    <source>
        <dbReference type="Pfam" id="PF00464"/>
    </source>
</evidence>
<dbReference type="Gramene" id="rna4158">
    <property type="protein sequence ID" value="RHN80255.1"/>
    <property type="gene ID" value="gene4158"/>
</dbReference>
<dbReference type="EMBL" id="PSQE01000001">
    <property type="protein sequence ID" value="RHN80255.1"/>
    <property type="molecule type" value="Genomic_DNA"/>
</dbReference>
<comment type="cofactor">
    <cofactor evidence="2">
        <name>pyridoxal 5'-phosphate</name>
        <dbReference type="ChEBI" id="CHEBI:597326"/>
    </cofactor>
</comment>
<comment type="catalytic activity">
    <reaction evidence="1">
        <text>(6R)-5,10-methylene-5,6,7,8-tetrahydrofolate + glycine + H2O = (6S)-5,6,7,8-tetrahydrofolate + L-serine</text>
        <dbReference type="Rhea" id="RHEA:15481"/>
        <dbReference type="ChEBI" id="CHEBI:15377"/>
        <dbReference type="ChEBI" id="CHEBI:15636"/>
        <dbReference type="ChEBI" id="CHEBI:33384"/>
        <dbReference type="ChEBI" id="CHEBI:57305"/>
        <dbReference type="ChEBI" id="CHEBI:57453"/>
        <dbReference type="EC" id="2.1.2.1"/>
    </reaction>
</comment>
<dbReference type="GO" id="GO:0035999">
    <property type="term" value="P:tetrahydrofolate interconversion"/>
    <property type="evidence" value="ECO:0007669"/>
    <property type="project" value="UniProtKB-UniPathway"/>
</dbReference>
<evidence type="ECO:0000313" key="5">
    <source>
        <dbReference type="EMBL" id="RHN80255.1"/>
    </source>
</evidence>
<feature type="domain" description="Serine hydroxymethyltransferase-like" evidence="4">
    <location>
        <begin position="140"/>
        <end position="236"/>
    </location>
</feature>
<dbReference type="PANTHER" id="PTHR11680:SF63">
    <property type="entry name" value="SERINE HYDROXYMETHYLTRANSFERASE 3, CHLOROPLASTIC"/>
    <property type="match status" value="1"/>
</dbReference>
<dbReference type="AlphaFoldDB" id="A0A396JVK1"/>
<organism evidence="5 6">
    <name type="scientific">Medicago truncatula</name>
    <name type="common">Barrel medic</name>
    <name type="synonym">Medicago tribuloides</name>
    <dbReference type="NCBI Taxonomy" id="3880"/>
    <lineage>
        <taxon>Eukaryota</taxon>
        <taxon>Viridiplantae</taxon>
        <taxon>Streptophyta</taxon>
        <taxon>Embryophyta</taxon>
        <taxon>Tracheophyta</taxon>
        <taxon>Spermatophyta</taxon>
        <taxon>Magnoliopsida</taxon>
        <taxon>eudicotyledons</taxon>
        <taxon>Gunneridae</taxon>
        <taxon>Pentapetalae</taxon>
        <taxon>rosids</taxon>
        <taxon>fabids</taxon>
        <taxon>Fabales</taxon>
        <taxon>Fabaceae</taxon>
        <taxon>Papilionoideae</taxon>
        <taxon>50 kb inversion clade</taxon>
        <taxon>NPAAA clade</taxon>
        <taxon>Hologalegina</taxon>
        <taxon>IRL clade</taxon>
        <taxon>Trifolieae</taxon>
        <taxon>Medicago</taxon>
    </lineage>
</organism>
<keyword evidence="3" id="KW-0663">Pyridoxal phosphate</keyword>
<dbReference type="EC" id="2.1.2.1" evidence="5"/>
<dbReference type="InterPro" id="IPR015422">
    <property type="entry name" value="PyrdxlP-dep_Trfase_small"/>
</dbReference>
<evidence type="ECO:0000313" key="6">
    <source>
        <dbReference type="Proteomes" id="UP000265566"/>
    </source>
</evidence>
<dbReference type="InterPro" id="IPR015424">
    <property type="entry name" value="PyrdxlP-dep_Trfase"/>
</dbReference>
<feature type="domain" description="Serine hydroxymethyltransferase-like" evidence="4">
    <location>
        <begin position="10"/>
        <end position="112"/>
    </location>
</feature>
<dbReference type="PANTHER" id="PTHR11680">
    <property type="entry name" value="SERINE HYDROXYMETHYLTRANSFERASE"/>
    <property type="match status" value="1"/>
</dbReference>
<proteinExistence type="predicted"/>
<dbReference type="Gene3D" id="3.90.1150.10">
    <property type="entry name" value="Aspartate Aminotransferase, domain 1"/>
    <property type="match status" value="1"/>
</dbReference>
<comment type="caution">
    <text evidence="5">The sequence shown here is derived from an EMBL/GenBank/DDBJ whole genome shotgun (WGS) entry which is preliminary data.</text>
</comment>
<evidence type="ECO:0000256" key="3">
    <source>
        <dbReference type="ARBA" id="ARBA00022898"/>
    </source>
</evidence>
<dbReference type="Proteomes" id="UP000265566">
    <property type="component" value="Chromosome 1"/>
</dbReference>
<dbReference type="InterPro" id="IPR039429">
    <property type="entry name" value="SHMT-like_dom"/>
</dbReference>
<keyword evidence="5" id="KW-0808">Transferase</keyword>
<name>A0A396JVK1_MEDTR</name>
<dbReference type="InterPro" id="IPR015421">
    <property type="entry name" value="PyrdxlP-dep_Trfase_major"/>
</dbReference>
<dbReference type="Pfam" id="PF00464">
    <property type="entry name" value="SHMT"/>
    <property type="match status" value="2"/>
</dbReference>
<protein>
    <submittedName>
        <fullName evidence="5">Putative glycine hydroxymethyltransferase</fullName>
        <ecNumber evidence="5">2.1.2.1</ecNumber>
    </submittedName>
</protein>
<evidence type="ECO:0000256" key="2">
    <source>
        <dbReference type="ARBA" id="ARBA00001933"/>
    </source>
</evidence>
<dbReference type="GO" id="GO:0008168">
    <property type="term" value="F:methyltransferase activity"/>
    <property type="evidence" value="ECO:0007669"/>
    <property type="project" value="UniProtKB-KW"/>
</dbReference>
<dbReference type="GO" id="GO:0004372">
    <property type="term" value="F:glycine hydroxymethyltransferase activity"/>
    <property type="evidence" value="ECO:0007669"/>
    <property type="project" value="UniProtKB-EC"/>
</dbReference>
<evidence type="ECO:0000256" key="1">
    <source>
        <dbReference type="ARBA" id="ARBA00001528"/>
    </source>
</evidence>
<accession>A0A396JVK1</accession>
<keyword evidence="5" id="KW-0489">Methyltransferase</keyword>